<feature type="compositionally biased region" description="Low complexity" evidence="1">
    <location>
        <begin position="79"/>
        <end position="94"/>
    </location>
</feature>
<reference evidence="2 3" key="1">
    <citation type="submission" date="2024-09" db="EMBL/GenBank/DDBJ databases">
        <authorList>
            <person name="Sun Q."/>
            <person name="Mori K."/>
        </authorList>
    </citation>
    <scope>NUCLEOTIDE SEQUENCE [LARGE SCALE GENOMIC DNA]</scope>
    <source>
        <strain evidence="2 3">JCM 11683</strain>
    </source>
</reference>
<feature type="compositionally biased region" description="Low complexity" evidence="1">
    <location>
        <begin position="343"/>
        <end position="354"/>
    </location>
</feature>
<gene>
    <name evidence="2" type="ORF">ACFFN1_05515</name>
</gene>
<evidence type="ECO:0000313" key="2">
    <source>
        <dbReference type="EMBL" id="MFB9775871.1"/>
    </source>
</evidence>
<evidence type="ECO:0000313" key="3">
    <source>
        <dbReference type="Proteomes" id="UP001589707"/>
    </source>
</evidence>
<proteinExistence type="predicted"/>
<dbReference type="Proteomes" id="UP001589707">
    <property type="component" value="Unassembled WGS sequence"/>
</dbReference>
<dbReference type="EMBL" id="JBHMAU010000039">
    <property type="protein sequence ID" value="MFB9775871.1"/>
    <property type="molecule type" value="Genomic_DNA"/>
</dbReference>
<feature type="region of interest" description="Disordered" evidence="1">
    <location>
        <begin position="645"/>
        <end position="670"/>
    </location>
</feature>
<dbReference type="InterPro" id="IPR003615">
    <property type="entry name" value="HNH_nuc"/>
</dbReference>
<feature type="region of interest" description="Disordered" evidence="1">
    <location>
        <begin position="64"/>
        <end position="109"/>
    </location>
</feature>
<organism evidence="2 3">
    <name type="scientific">Brevibacterium otitidis</name>
    <dbReference type="NCBI Taxonomy" id="53364"/>
    <lineage>
        <taxon>Bacteria</taxon>
        <taxon>Bacillati</taxon>
        <taxon>Actinomycetota</taxon>
        <taxon>Actinomycetes</taxon>
        <taxon>Micrococcales</taxon>
        <taxon>Brevibacteriaceae</taxon>
        <taxon>Brevibacterium</taxon>
    </lineage>
</organism>
<sequence length="670" mass="72246">MEPEDDPQLAVEVPASPVSLLSDHVAAYNRQLGRFEAVQMYGLTRLAFAVLNIDDRLATLPLQHRPATPREEDAPPGPEAVAGAEVPTGSTGWPAGSGGAGAEEPDPESMVRVPAFDPARMVGFVPELPGVTAPEAVLPSPGDVAAGLRQVRFSGSLMSWFCANDRAENAIRVVVSTMHDCSLQKAYTLVARALVSFVGLPRLTALVLRGEVPFERLDYTARKCSDLSLEQLEEMDISVAGIPRHRAMREVRRHVDMELATIVPQDEAAEQIHERRAVLFDALPDGSATLTLRGPLAPLTALYKRTLACARGVVRRQLDAFGLDSAGQQAGEPSMPGGPSMLAGPTGPADAAGPADATVGQLIEERTIPQTMFDMLTGMAPATELRVTAEDGGEQLVEISCPTSAEWLRRQACVNVTVPVLTLLGEADLPGSLEGQHPIPAVTARQFAAESSTLYRLLTDPLTGEVLDEPAQKYTVPRAVRTTVQAAWAWCTAPGCSRRAATSETDHIESFNHRDPASGGQTQVGNLQPLCKRHHDLKTRGHLRVRKGDDGVLRWTMMFGLSGHTRKPRNPVECRQARIIGEALPQEQRELLRDDAAPGSHWVTGDAAGSLESSPADKTEVYLDTATELARHYLGMAQFDELSDAARREAMREEASEQSGPESRDEAPPF</sequence>
<comment type="caution">
    <text evidence="2">The sequence shown here is derived from an EMBL/GenBank/DDBJ whole genome shotgun (WGS) entry which is preliminary data.</text>
</comment>
<feature type="compositionally biased region" description="Basic and acidic residues" evidence="1">
    <location>
        <begin position="645"/>
        <end position="655"/>
    </location>
</feature>
<evidence type="ECO:0008006" key="4">
    <source>
        <dbReference type="Google" id="ProtNLM"/>
    </source>
</evidence>
<accession>A0ABV5X093</accession>
<feature type="region of interest" description="Disordered" evidence="1">
    <location>
        <begin position="325"/>
        <end position="354"/>
    </location>
</feature>
<dbReference type="RefSeq" id="WP_376839387.1">
    <property type="nucleotide sequence ID" value="NZ_JBHMAU010000039.1"/>
</dbReference>
<protein>
    <recommendedName>
        <fullName evidence="4">HNH endonuclease</fullName>
    </recommendedName>
</protein>
<keyword evidence="3" id="KW-1185">Reference proteome</keyword>
<name>A0ABV5X093_9MICO</name>
<dbReference type="CDD" id="cd00085">
    <property type="entry name" value="HNHc"/>
    <property type="match status" value="1"/>
</dbReference>
<evidence type="ECO:0000256" key="1">
    <source>
        <dbReference type="SAM" id="MobiDB-lite"/>
    </source>
</evidence>